<evidence type="ECO:0000313" key="2">
    <source>
        <dbReference type="EMBL" id="CAB3240663.1"/>
    </source>
</evidence>
<sequence length="80" mass="9038">MTSIRLFLSQAAINNWELRQLDIPSAFLNGTLKTDVYIEPPKGVKMKTDRNYIKAKKGLVWSERITESVGTVTLELVDAL</sequence>
<feature type="domain" description="Reverse transcriptase Ty1/copia-type" evidence="1">
    <location>
        <begin position="2"/>
        <end position="52"/>
    </location>
</feature>
<name>A0A8S1A816_ARCPL</name>
<organism evidence="2 3">
    <name type="scientific">Arctia plantaginis</name>
    <name type="common">Wood tiger moth</name>
    <name type="synonym">Phalaena plantaginis</name>
    <dbReference type="NCBI Taxonomy" id="874455"/>
    <lineage>
        <taxon>Eukaryota</taxon>
        <taxon>Metazoa</taxon>
        <taxon>Ecdysozoa</taxon>
        <taxon>Arthropoda</taxon>
        <taxon>Hexapoda</taxon>
        <taxon>Insecta</taxon>
        <taxon>Pterygota</taxon>
        <taxon>Neoptera</taxon>
        <taxon>Endopterygota</taxon>
        <taxon>Lepidoptera</taxon>
        <taxon>Glossata</taxon>
        <taxon>Ditrysia</taxon>
        <taxon>Noctuoidea</taxon>
        <taxon>Erebidae</taxon>
        <taxon>Arctiinae</taxon>
        <taxon>Arctia</taxon>
    </lineage>
</organism>
<dbReference type="InterPro" id="IPR013103">
    <property type="entry name" value="RVT_2"/>
</dbReference>
<comment type="caution">
    <text evidence="2">The sequence shown here is derived from an EMBL/GenBank/DDBJ whole genome shotgun (WGS) entry which is preliminary data.</text>
</comment>
<evidence type="ECO:0000313" key="3">
    <source>
        <dbReference type="Proteomes" id="UP000494106"/>
    </source>
</evidence>
<reference evidence="2 3" key="1">
    <citation type="submission" date="2020-04" db="EMBL/GenBank/DDBJ databases">
        <authorList>
            <person name="Wallbank WR R."/>
            <person name="Pardo Diaz C."/>
            <person name="Kozak K."/>
            <person name="Martin S."/>
            <person name="Jiggins C."/>
            <person name="Moest M."/>
            <person name="Warren A I."/>
            <person name="Byers J.R.P. K."/>
            <person name="Montejo-Kovacevich G."/>
            <person name="Yen C E."/>
        </authorList>
    </citation>
    <scope>NUCLEOTIDE SEQUENCE [LARGE SCALE GENOMIC DNA]</scope>
</reference>
<dbReference type="Pfam" id="PF07727">
    <property type="entry name" value="RVT_2"/>
    <property type="match status" value="1"/>
</dbReference>
<accession>A0A8S1A816</accession>
<dbReference type="EMBL" id="CADEBC010000506">
    <property type="protein sequence ID" value="CAB3240663.1"/>
    <property type="molecule type" value="Genomic_DNA"/>
</dbReference>
<protein>
    <recommendedName>
        <fullName evidence="1">Reverse transcriptase Ty1/copia-type domain-containing protein</fullName>
    </recommendedName>
</protein>
<gene>
    <name evidence="2" type="ORF">APLA_LOCUS8327</name>
</gene>
<evidence type="ECO:0000259" key="1">
    <source>
        <dbReference type="Pfam" id="PF07727"/>
    </source>
</evidence>
<dbReference type="Proteomes" id="UP000494106">
    <property type="component" value="Unassembled WGS sequence"/>
</dbReference>
<dbReference type="AlphaFoldDB" id="A0A8S1A816"/>
<proteinExistence type="predicted"/>
<dbReference type="OrthoDB" id="413361at2759"/>
<keyword evidence="3" id="KW-1185">Reference proteome</keyword>